<dbReference type="GO" id="GO:0047617">
    <property type="term" value="F:fatty acyl-CoA hydrolase activity"/>
    <property type="evidence" value="ECO:0007669"/>
    <property type="project" value="TreeGrafter"/>
</dbReference>
<evidence type="ECO:0000313" key="10">
    <source>
        <dbReference type="Proteomes" id="UP000249757"/>
    </source>
</evidence>
<feature type="domain" description="HotDog ACOT-type" evidence="6">
    <location>
        <begin position="331"/>
        <end position="460"/>
    </location>
</feature>
<evidence type="ECO:0000256" key="2">
    <source>
        <dbReference type="ARBA" id="ARBA00022737"/>
    </source>
</evidence>
<dbReference type="CDD" id="cd03442">
    <property type="entry name" value="BFIT_BACH"/>
    <property type="match status" value="2"/>
</dbReference>
<dbReference type="EMBL" id="NQIK02000004">
    <property type="protein sequence ID" value="KAF7571928.1"/>
    <property type="molecule type" value="Genomic_DNA"/>
</dbReference>
<dbReference type="GO" id="GO:0006637">
    <property type="term" value="P:acyl-CoA metabolic process"/>
    <property type="evidence" value="ECO:0007669"/>
    <property type="project" value="TreeGrafter"/>
</dbReference>
<dbReference type="Gene3D" id="3.10.129.10">
    <property type="entry name" value="Hotdog Thioesterase"/>
    <property type="match status" value="2"/>
</dbReference>
<sequence>MEEARTPLPPPHVVALALTRSPLRNLDLTQEMRYVARNALQRVGNVTRCQNTEFYSSVGLAVSRMSRGFHTSPTRCTDGVFRELTSMRVRTPWIEALRQQQAEGKQPNERTGKPAVPKDRKLTPKHMDESYHSVVLPLAQDPWLLDTYLNSSGHIRLGTIFMDLDALSGIIAYKHTGDDVTTVTASCDRITIHSPLTEICDLELSGRVTYATGRSSLEITMQVAKAPKKGEKAKDEDVLINCTFTMVSLDPGTKKPVNVNPLIVETSEEKRLYALGERNSKVRKERRDTSLLKHTPNDLESDLIHAFWQKQLQYHDPYDELRKPDNVVFMDATRLQTATIMQPQYRNRHHFMIFGGFLLKQTFELAFTAAAAFAHARPTFVSLDPSTFQNPVPVGSILYLTATVVYTDPPLIGAPNEKVDDQSEYTRVQIRVDSKVRDVEHGHSKPTGQFNYTFTVPKNIRVMPRTYQEFMMYIDARRRAEQVKRTLEEGYGVSPKTAENSLTE</sequence>
<dbReference type="InterPro" id="IPR029069">
    <property type="entry name" value="HotDog_dom_sf"/>
</dbReference>
<feature type="domain" description="HotDog ACOT-type" evidence="6">
    <location>
        <begin position="127"/>
        <end position="252"/>
    </location>
</feature>
<reference evidence="8" key="3">
    <citation type="journal article" date="2022" name="bioRxiv">
        <title>A global pangenome for the wheat fungal pathogen Pyrenophora tritici-repentis and prediction of effector protein structural homology.</title>
        <authorList>
            <person name="Moolhuijzen P."/>
            <person name="See P.T."/>
            <person name="Shi G."/>
            <person name="Powell H.R."/>
            <person name="Cockram J."/>
            <person name="Jorgensen L.N."/>
            <person name="Benslimane H."/>
            <person name="Strelkov S.E."/>
            <person name="Turner J."/>
            <person name="Liu Z."/>
            <person name="Moffat C.S."/>
        </authorList>
    </citation>
    <scope>NUCLEOTIDE SEQUENCE</scope>
    <source>
        <strain evidence="8">86-124</strain>
    </source>
</reference>
<keyword evidence="3 7" id="KW-0378">Hydrolase</keyword>
<feature type="region of interest" description="Disordered" evidence="5">
    <location>
        <begin position="99"/>
        <end position="124"/>
    </location>
</feature>
<name>A0A834VQP3_9PLEO</name>
<evidence type="ECO:0000313" key="8">
    <source>
        <dbReference type="EMBL" id="KAI1517183.1"/>
    </source>
</evidence>
<reference evidence="10" key="4">
    <citation type="journal article" date="2022" name="Microb. Genom.">
        <title>A global pangenome for the wheat fungal pathogen Pyrenophora tritici-repentis and prediction of effector protein structural homology.</title>
        <authorList>
            <person name="Moolhuijzen P.M."/>
            <person name="See P.T."/>
            <person name="Shi G."/>
            <person name="Powell H.R."/>
            <person name="Cockram J."/>
            <person name="Jorgensen L.N."/>
            <person name="Benslimane H."/>
            <person name="Strelkov S.E."/>
            <person name="Turner J."/>
            <person name="Liu Z."/>
            <person name="Moffat C.S."/>
        </authorList>
    </citation>
    <scope>NUCLEOTIDE SEQUENCE [LARGE SCALE GENOMIC DNA]</scope>
</reference>
<dbReference type="EMBL" id="NRDI02000004">
    <property type="protein sequence ID" value="KAI1517183.1"/>
    <property type="molecule type" value="Genomic_DNA"/>
</dbReference>
<comment type="similarity">
    <text evidence="1">Belongs to the acyl coenzyme A hydrolase family.</text>
</comment>
<dbReference type="SUPFAM" id="SSF54637">
    <property type="entry name" value="Thioesterase/thiol ester dehydrase-isomerase"/>
    <property type="match status" value="2"/>
</dbReference>
<accession>A0A834VQP3</accession>
<evidence type="ECO:0000259" key="6">
    <source>
        <dbReference type="PROSITE" id="PS51770"/>
    </source>
</evidence>
<keyword evidence="10" id="KW-1185">Reference proteome</keyword>
<dbReference type="FunFam" id="3.10.129.10:FF:000032">
    <property type="entry name" value="Acyl-CoA thioester hydrolase"/>
    <property type="match status" value="1"/>
</dbReference>
<dbReference type="FunFam" id="3.10.129.10:FF:000038">
    <property type="entry name" value="Acyl-CoA thioester hydrolase"/>
    <property type="match status" value="1"/>
</dbReference>
<dbReference type="GO" id="GO:0005739">
    <property type="term" value="C:mitochondrion"/>
    <property type="evidence" value="ECO:0007669"/>
    <property type="project" value="TreeGrafter"/>
</dbReference>
<evidence type="ECO:0000256" key="5">
    <source>
        <dbReference type="SAM" id="MobiDB-lite"/>
    </source>
</evidence>
<proteinExistence type="inferred from homology"/>
<dbReference type="Proteomes" id="UP000245464">
    <property type="component" value="Chromosome 4"/>
</dbReference>
<evidence type="ECO:0000313" key="9">
    <source>
        <dbReference type="Proteomes" id="UP000245464"/>
    </source>
</evidence>
<dbReference type="InterPro" id="IPR033120">
    <property type="entry name" value="HOTDOG_ACOT"/>
</dbReference>
<dbReference type="AlphaFoldDB" id="A0A834VQP3"/>
<keyword evidence="2" id="KW-0677">Repeat</keyword>
<reference evidence="7 9" key="1">
    <citation type="journal article" date="2018" name="BMC Genomics">
        <title>Comparative genomics of the wheat fungal pathogen Pyrenophora tritici-repentis reveals chromosomal variations and genome plasticity.</title>
        <authorList>
            <person name="Moolhuijzen P."/>
            <person name="See P.T."/>
            <person name="Hane J.K."/>
            <person name="Shi G."/>
            <person name="Liu Z."/>
            <person name="Oliver R.P."/>
            <person name="Moffat C.S."/>
        </authorList>
    </citation>
    <scope>NUCLEOTIDE SEQUENCE [LARGE SCALE GENOMIC DNA]</scope>
    <source>
        <strain evidence="7">M4</strain>
    </source>
</reference>
<gene>
    <name evidence="8" type="ORF">Ptr86124_004120</name>
    <name evidence="7" type="ORF">PtrM4_094280</name>
</gene>
<evidence type="ECO:0000256" key="3">
    <source>
        <dbReference type="ARBA" id="ARBA00022801"/>
    </source>
</evidence>
<dbReference type="PROSITE" id="PS51770">
    <property type="entry name" value="HOTDOG_ACOT"/>
    <property type="match status" value="2"/>
</dbReference>
<reference evidence="8" key="2">
    <citation type="submission" date="2021-05" db="EMBL/GenBank/DDBJ databases">
        <authorList>
            <person name="Moolhuijzen P.M."/>
            <person name="Moffat C.S."/>
        </authorList>
    </citation>
    <scope>NUCLEOTIDE SEQUENCE</scope>
    <source>
        <strain evidence="8">86-124</strain>
    </source>
</reference>
<keyword evidence="4" id="KW-0809">Transit peptide</keyword>
<feature type="compositionally biased region" description="Basic and acidic residues" evidence="5">
    <location>
        <begin position="106"/>
        <end position="124"/>
    </location>
</feature>
<protein>
    <submittedName>
        <fullName evidence="7">Acyl-CoA hydrolase</fullName>
    </submittedName>
    <submittedName>
        <fullName evidence="8">Acyl-thioester hydrolase protein</fullName>
    </submittedName>
</protein>
<evidence type="ECO:0000313" key="7">
    <source>
        <dbReference type="EMBL" id="KAF7571928.1"/>
    </source>
</evidence>
<organism evidence="7 9">
    <name type="scientific">Pyrenophora tritici-repentis</name>
    <dbReference type="NCBI Taxonomy" id="45151"/>
    <lineage>
        <taxon>Eukaryota</taxon>
        <taxon>Fungi</taxon>
        <taxon>Dikarya</taxon>
        <taxon>Ascomycota</taxon>
        <taxon>Pezizomycotina</taxon>
        <taxon>Dothideomycetes</taxon>
        <taxon>Pleosporomycetidae</taxon>
        <taxon>Pleosporales</taxon>
        <taxon>Pleosporineae</taxon>
        <taxon>Pleosporaceae</taxon>
        <taxon>Pyrenophora</taxon>
    </lineage>
</organism>
<evidence type="ECO:0000256" key="4">
    <source>
        <dbReference type="ARBA" id="ARBA00022946"/>
    </source>
</evidence>
<dbReference type="PANTHER" id="PTHR12655">
    <property type="entry name" value="ACYL-COA THIOESTERASE"/>
    <property type="match status" value="1"/>
</dbReference>
<dbReference type="PANTHER" id="PTHR12655:SF0">
    <property type="entry name" value="ACYL-COENZYME A THIOESTERASE 9, MITOCHONDRIAL"/>
    <property type="match status" value="1"/>
</dbReference>
<comment type="caution">
    <text evidence="7">The sequence shown here is derived from an EMBL/GenBank/DDBJ whole genome shotgun (WGS) entry which is preliminary data.</text>
</comment>
<dbReference type="Proteomes" id="UP000249757">
    <property type="component" value="Unassembled WGS sequence"/>
</dbReference>
<evidence type="ECO:0000256" key="1">
    <source>
        <dbReference type="ARBA" id="ARBA00010458"/>
    </source>
</evidence>